<evidence type="ECO:0000313" key="2">
    <source>
        <dbReference type="EMBL" id="GGO82499.1"/>
    </source>
</evidence>
<organism evidence="2 3">
    <name type="scientific">Wenjunlia tyrosinilytica</name>
    <dbReference type="NCBI Taxonomy" id="1544741"/>
    <lineage>
        <taxon>Bacteria</taxon>
        <taxon>Bacillati</taxon>
        <taxon>Actinomycetota</taxon>
        <taxon>Actinomycetes</taxon>
        <taxon>Kitasatosporales</taxon>
        <taxon>Streptomycetaceae</taxon>
        <taxon>Wenjunlia</taxon>
    </lineage>
</organism>
<dbReference type="AlphaFoldDB" id="A0A918DUG7"/>
<accession>A0A918DUG7</accession>
<evidence type="ECO:0000256" key="1">
    <source>
        <dbReference type="SAM" id="MobiDB-lite"/>
    </source>
</evidence>
<dbReference type="EMBL" id="BMMS01000003">
    <property type="protein sequence ID" value="GGO82499.1"/>
    <property type="molecule type" value="Genomic_DNA"/>
</dbReference>
<comment type="caution">
    <text evidence="2">The sequence shown here is derived from an EMBL/GenBank/DDBJ whole genome shotgun (WGS) entry which is preliminary data.</text>
</comment>
<evidence type="ECO:0000313" key="3">
    <source>
        <dbReference type="Proteomes" id="UP000641932"/>
    </source>
</evidence>
<keyword evidence="3" id="KW-1185">Reference proteome</keyword>
<name>A0A918DUG7_9ACTN</name>
<feature type="region of interest" description="Disordered" evidence="1">
    <location>
        <begin position="1"/>
        <end position="29"/>
    </location>
</feature>
<dbReference type="Proteomes" id="UP000641932">
    <property type="component" value="Unassembled WGS sequence"/>
</dbReference>
<feature type="compositionally biased region" description="Basic and acidic residues" evidence="1">
    <location>
        <begin position="71"/>
        <end position="83"/>
    </location>
</feature>
<reference evidence="2" key="1">
    <citation type="journal article" date="2014" name="Int. J. Syst. Evol. Microbiol.">
        <title>Complete genome sequence of Corynebacterium casei LMG S-19264T (=DSM 44701T), isolated from a smear-ripened cheese.</title>
        <authorList>
            <consortium name="US DOE Joint Genome Institute (JGI-PGF)"/>
            <person name="Walter F."/>
            <person name="Albersmeier A."/>
            <person name="Kalinowski J."/>
            <person name="Ruckert C."/>
        </authorList>
    </citation>
    <scope>NUCLEOTIDE SEQUENCE</scope>
    <source>
        <strain evidence="2">CGMCC 4.7201</strain>
    </source>
</reference>
<protein>
    <submittedName>
        <fullName evidence="2">Uncharacterized protein</fullName>
    </submittedName>
</protein>
<proteinExistence type="predicted"/>
<gene>
    <name evidence="2" type="ORF">GCM10012280_09240</name>
</gene>
<sequence>MAGIVQPTVGTHGTHPHGPPPSRRWAIDPASRTVKLVDARGEAPTRGRGWPGLTASVVKREPRPMPRTAKRLKDDQGRPDDCLPGRLLPAVRFLRKMKPERYLAMEVNGHTNFYVHSPAFIESAASNDGHRSVVAVESRISDRRLALAGHATA</sequence>
<reference evidence="2" key="2">
    <citation type="submission" date="2020-09" db="EMBL/GenBank/DDBJ databases">
        <authorList>
            <person name="Sun Q."/>
            <person name="Zhou Y."/>
        </authorList>
    </citation>
    <scope>NUCLEOTIDE SEQUENCE</scope>
    <source>
        <strain evidence="2">CGMCC 4.7201</strain>
    </source>
</reference>
<feature type="region of interest" description="Disordered" evidence="1">
    <location>
        <begin position="42"/>
        <end position="83"/>
    </location>
</feature>